<dbReference type="Proteomes" id="UP000078263">
    <property type="component" value="Chromosome"/>
</dbReference>
<evidence type="ECO:0000313" key="1">
    <source>
        <dbReference type="EMBL" id="ANK14222.1"/>
    </source>
</evidence>
<dbReference type="Gene3D" id="1.25.40.10">
    <property type="entry name" value="Tetratricopeptide repeat domain"/>
    <property type="match status" value="1"/>
</dbReference>
<gene>
    <name evidence="1" type="ORF">A9D12_08565</name>
</gene>
<dbReference type="STRING" id="1112.A9D12_08565"/>
<accession>A0A192D8N1</accession>
<dbReference type="Pfam" id="PF13759">
    <property type="entry name" value="2OG-FeII_Oxy_5"/>
    <property type="match status" value="1"/>
</dbReference>
<organism evidence="1 2">
    <name type="scientific">Erythrobacter neustonensis</name>
    <dbReference type="NCBI Taxonomy" id="1112"/>
    <lineage>
        <taxon>Bacteria</taxon>
        <taxon>Pseudomonadati</taxon>
        <taxon>Pseudomonadota</taxon>
        <taxon>Alphaproteobacteria</taxon>
        <taxon>Sphingomonadales</taxon>
        <taxon>Erythrobacteraceae</taxon>
        <taxon>Erythrobacter/Porphyrobacter group</taxon>
        <taxon>Erythrobacter</taxon>
    </lineage>
</organism>
<dbReference type="AlphaFoldDB" id="A0A192D8N1"/>
<keyword evidence="2" id="KW-1185">Reference proteome</keyword>
<proteinExistence type="predicted"/>
<sequence length="511" mass="53540">MNHKDALARIAQLSTAEPAAALRDGLALINADYSELLLPAARRLAEHHAASAQAHQLAGLAARAAGESAIALAAFAAAARLAPRDALIAHSHARTALEAGTPATALFAAAGALAPQDGGVILGHAAALLHEGQPDAAIARLTTVLRANPLWLDGHRSLAAILAQMGGDPLSEITAALARNPRSAELHHCAIAIALQARDLEQADAAVAAARTALGLPGWLALMAAHVASERGALAAADAHLAAAGAPVDAGNGWLHARHQIRARRPDAAAAVLEPLLGTPGDAQLWPYLSLAWRMLGDERAAWLEADPQLVGVYDLGLSPAELRTLADHLRALHFAKAAPLDQSVRGGTQTDGNLLLRIEAPIRDLKARLLAIVDRHVAQLPPPPPAGLPAHPTLPQRRSPQRIAGSWSVRLTGAGFHTDHVHPQGWFSSALYLALPETLGDGAADHAGWLSLGEARDLVPELGPFRLIEPKPGRLVLFPSTMWHGTRTFPAGERLTVAFDIARPRQDLPS</sequence>
<dbReference type="SUPFAM" id="SSF48452">
    <property type="entry name" value="TPR-like"/>
    <property type="match status" value="1"/>
</dbReference>
<name>A0A192D8N1_9SPHN</name>
<protein>
    <submittedName>
        <fullName evidence="1">Uncharacterized protein</fullName>
    </submittedName>
</protein>
<dbReference type="RefSeq" id="WP_068354102.1">
    <property type="nucleotide sequence ID" value="NZ_CP016033.1"/>
</dbReference>
<dbReference type="InterPro" id="IPR011990">
    <property type="entry name" value="TPR-like_helical_dom_sf"/>
</dbReference>
<reference evidence="1 2" key="1">
    <citation type="submission" date="2016-05" db="EMBL/GenBank/DDBJ databases">
        <title>Compelete Genome Sequence of Bacteriochlorophyll-Synthesizing Bacterium Porphyrobacter neustonensis DSM 9434.</title>
        <authorList>
            <person name="Shi X.-L."/>
            <person name="Wu Y.-H."/>
            <person name="Cheng H."/>
            <person name="Xu L."/>
            <person name="Zhang X.-Q."/>
            <person name="Wang C.-S."/>
            <person name="Xu X.-W."/>
        </authorList>
    </citation>
    <scope>NUCLEOTIDE SEQUENCE [LARGE SCALE GENOMIC DNA]</scope>
    <source>
        <strain evidence="1 2">DSM 9434</strain>
    </source>
</reference>
<dbReference type="KEGG" id="pns:A9D12_08565"/>
<dbReference type="EMBL" id="CP016033">
    <property type="protein sequence ID" value="ANK14222.1"/>
    <property type="molecule type" value="Genomic_DNA"/>
</dbReference>
<dbReference type="Gene3D" id="2.60.120.620">
    <property type="entry name" value="q2cbj1_9rhob like domain"/>
    <property type="match status" value="1"/>
</dbReference>
<dbReference type="InterPro" id="IPR012668">
    <property type="entry name" value="CHP02466"/>
</dbReference>
<evidence type="ECO:0000313" key="2">
    <source>
        <dbReference type="Proteomes" id="UP000078263"/>
    </source>
</evidence>